<evidence type="ECO:0000313" key="1">
    <source>
        <dbReference type="EMBL" id="GFS42178.1"/>
    </source>
</evidence>
<reference evidence="1" key="1">
    <citation type="submission" date="2020-08" db="EMBL/GenBank/DDBJ databases">
        <title>Multicomponent nature underlies the extraordinary mechanical properties of spider dragline silk.</title>
        <authorList>
            <person name="Kono N."/>
            <person name="Nakamura H."/>
            <person name="Mori M."/>
            <person name="Yoshida Y."/>
            <person name="Ohtoshi R."/>
            <person name="Malay A.D."/>
            <person name="Moran D.A.P."/>
            <person name="Tomita M."/>
            <person name="Numata K."/>
            <person name="Arakawa K."/>
        </authorList>
    </citation>
    <scope>NUCLEOTIDE SEQUENCE</scope>
</reference>
<accession>A0A8X6MCS0</accession>
<sequence length="87" mass="10138">MEKLVQLRGTYCGCFTKFSDKLDTFLKTEESKEIMPSAKFDLRGYKYNEGPSTFHRPNVESSLHEDIGSVLGLEYNRQHIEMSSERR</sequence>
<dbReference type="Proteomes" id="UP000887013">
    <property type="component" value="Unassembled WGS sequence"/>
</dbReference>
<comment type="caution">
    <text evidence="1">The sequence shown here is derived from an EMBL/GenBank/DDBJ whole genome shotgun (WGS) entry which is preliminary data.</text>
</comment>
<protein>
    <submittedName>
        <fullName evidence="1">Uncharacterized protein</fullName>
    </submittedName>
</protein>
<gene>
    <name evidence="1" type="ORF">NPIL_141951</name>
</gene>
<name>A0A8X6MCS0_NEPPI</name>
<keyword evidence="2" id="KW-1185">Reference proteome</keyword>
<evidence type="ECO:0000313" key="2">
    <source>
        <dbReference type="Proteomes" id="UP000887013"/>
    </source>
</evidence>
<organism evidence="1 2">
    <name type="scientific">Nephila pilipes</name>
    <name type="common">Giant wood spider</name>
    <name type="synonym">Nephila maculata</name>
    <dbReference type="NCBI Taxonomy" id="299642"/>
    <lineage>
        <taxon>Eukaryota</taxon>
        <taxon>Metazoa</taxon>
        <taxon>Ecdysozoa</taxon>
        <taxon>Arthropoda</taxon>
        <taxon>Chelicerata</taxon>
        <taxon>Arachnida</taxon>
        <taxon>Araneae</taxon>
        <taxon>Araneomorphae</taxon>
        <taxon>Entelegynae</taxon>
        <taxon>Araneoidea</taxon>
        <taxon>Nephilidae</taxon>
        <taxon>Nephila</taxon>
    </lineage>
</organism>
<dbReference type="EMBL" id="BMAW01089913">
    <property type="protein sequence ID" value="GFS42178.1"/>
    <property type="molecule type" value="Genomic_DNA"/>
</dbReference>
<proteinExistence type="predicted"/>
<dbReference type="AlphaFoldDB" id="A0A8X6MCS0"/>